<keyword evidence="17" id="KW-1185">Reference proteome</keyword>
<comment type="subcellular location">
    <subcellularLocation>
        <location evidence="1">Cell membrane</location>
        <topology evidence="1">Multi-pass membrane protein</topology>
    </subcellularLocation>
</comment>
<dbReference type="GO" id="GO:0019645">
    <property type="term" value="P:anaerobic electron transport chain"/>
    <property type="evidence" value="ECO:0007669"/>
    <property type="project" value="TreeGrafter"/>
</dbReference>
<evidence type="ECO:0000256" key="1">
    <source>
        <dbReference type="ARBA" id="ARBA00004651"/>
    </source>
</evidence>
<keyword evidence="10 13" id="KW-0408">Iron</keyword>
<dbReference type="GO" id="GO:0009325">
    <property type="term" value="C:nitrate reductase complex"/>
    <property type="evidence" value="ECO:0007669"/>
    <property type="project" value="InterPro"/>
</dbReference>
<dbReference type="AlphaFoldDB" id="A0A494Z5I4"/>
<feature type="domain" description="NarG-like" evidence="15">
    <location>
        <begin position="3"/>
        <end position="221"/>
    </location>
</feature>
<evidence type="ECO:0000256" key="11">
    <source>
        <dbReference type="ARBA" id="ARBA00023063"/>
    </source>
</evidence>
<feature type="binding site" description="axial binding residue" evidence="13">
    <location>
        <position position="184"/>
    </location>
    <ligand>
        <name>heme b</name>
        <dbReference type="ChEBI" id="CHEBI:60344"/>
        <label>1</label>
    </ligand>
    <ligandPart>
        <name>Fe</name>
        <dbReference type="ChEBI" id="CHEBI:18248"/>
    </ligandPart>
</feature>
<keyword evidence="4 13" id="KW-0349">Heme</keyword>
<keyword evidence="3" id="KW-1003">Cell membrane</keyword>
<evidence type="ECO:0000256" key="9">
    <source>
        <dbReference type="ARBA" id="ARBA00023002"/>
    </source>
</evidence>
<proteinExistence type="predicted"/>
<evidence type="ECO:0000256" key="10">
    <source>
        <dbReference type="ARBA" id="ARBA00023004"/>
    </source>
</evidence>
<feature type="transmembrane region" description="Helical" evidence="14">
    <location>
        <begin position="128"/>
        <end position="146"/>
    </location>
</feature>
<dbReference type="GO" id="GO:0042128">
    <property type="term" value="P:nitrate assimilation"/>
    <property type="evidence" value="ECO:0007669"/>
    <property type="project" value="UniProtKB-KW"/>
</dbReference>
<evidence type="ECO:0000256" key="12">
    <source>
        <dbReference type="ARBA" id="ARBA00023136"/>
    </source>
</evidence>
<evidence type="ECO:0000256" key="3">
    <source>
        <dbReference type="ARBA" id="ARBA00022475"/>
    </source>
</evidence>
<dbReference type="InterPro" id="IPR051936">
    <property type="entry name" value="Heme-iron_electron_transfer"/>
</dbReference>
<name>A0A494Z5I4_9BACI</name>
<evidence type="ECO:0000313" key="16">
    <source>
        <dbReference type="EMBL" id="RKQ17576.1"/>
    </source>
</evidence>
<organism evidence="16 17">
    <name type="scientific">Oceanobacillus bengalensis</name>
    <dbReference type="NCBI Taxonomy" id="1435466"/>
    <lineage>
        <taxon>Bacteria</taxon>
        <taxon>Bacillati</taxon>
        <taxon>Bacillota</taxon>
        <taxon>Bacilli</taxon>
        <taxon>Bacillales</taxon>
        <taxon>Bacillaceae</taxon>
        <taxon>Oceanobacillus</taxon>
    </lineage>
</organism>
<feature type="binding site" description="axial binding residue" evidence="13">
    <location>
        <position position="63"/>
    </location>
    <ligand>
        <name>heme b</name>
        <dbReference type="ChEBI" id="CHEBI:60344"/>
        <label>1</label>
    </ligand>
    <ligandPart>
        <name>Fe</name>
        <dbReference type="ChEBI" id="CHEBI:18248"/>
    </ligandPart>
</feature>
<dbReference type="GO" id="GO:0009055">
    <property type="term" value="F:electron transfer activity"/>
    <property type="evidence" value="ECO:0007669"/>
    <property type="project" value="TreeGrafter"/>
</dbReference>
<keyword evidence="11" id="KW-0534">Nitrate assimilation</keyword>
<dbReference type="GO" id="GO:0046872">
    <property type="term" value="F:metal ion binding"/>
    <property type="evidence" value="ECO:0007669"/>
    <property type="project" value="UniProtKB-KW"/>
</dbReference>
<dbReference type="NCBIfam" id="TIGR00351">
    <property type="entry name" value="narI"/>
    <property type="match status" value="1"/>
</dbReference>
<dbReference type="InterPro" id="IPR023234">
    <property type="entry name" value="NarG-like_domain"/>
</dbReference>
<evidence type="ECO:0000256" key="7">
    <source>
        <dbReference type="ARBA" id="ARBA00022982"/>
    </source>
</evidence>
<keyword evidence="5 14" id="KW-0812">Transmembrane</keyword>
<protein>
    <submittedName>
        <fullName evidence="16">Respiratory nitrate reductase subunit gamma</fullName>
        <ecNumber evidence="16">1.7.99.4</ecNumber>
    </submittedName>
</protein>
<feature type="transmembrane region" description="Helical" evidence="14">
    <location>
        <begin position="189"/>
        <end position="211"/>
    </location>
</feature>
<sequence>MDLLLWGIFPYIVVTIFIGGLIYRYQKDQFGWTTKSSEFLEKKRLRIGSLLFHWGILFVFGGHVLGLIIPVQLYNALGVTEHMYHIIAISFGMPAGIAAFLGIVLLCYRRLSVKRIKATSSTSDWVSLFFIILAIATGLIATSFNVDSNGFDYRTTIAPWLRGLFIFNVQPELMASVPIWFKIHIYSTFALYVVWPFTRLVHAFSFPVRYLKRSYVIYKRRIPSKSVKESSY</sequence>
<evidence type="ECO:0000256" key="14">
    <source>
        <dbReference type="SAM" id="Phobius"/>
    </source>
</evidence>
<dbReference type="GO" id="GO:0008940">
    <property type="term" value="F:nitrate reductase activity"/>
    <property type="evidence" value="ECO:0007669"/>
    <property type="project" value="InterPro"/>
</dbReference>
<dbReference type="Pfam" id="PF02665">
    <property type="entry name" value="Nitrate_red_gam"/>
    <property type="match status" value="1"/>
</dbReference>
<evidence type="ECO:0000256" key="2">
    <source>
        <dbReference type="ARBA" id="ARBA00022448"/>
    </source>
</evidence>
<feature type="binding site" description="axial binding residue" evidence="13">
    <location>
        <position position="202"/>
    </location>
    <ligand>
        <name>heme b</name>
        <dbReference type="ChEBI" id="CHEBI:60344"/>
        <label>1</label>
    </ligand>
    <ligandPart>
        <name>Fe</name>
        <dbReference type="ChEBI" id="CHEBI:18248"/>
    </ligandPart>
</feature>
<feature type="transmembrane region" description="Helical" evidence="14">
    <location>
        <begin position="6"/>
        <end position="26"/>
    </location>
</feature>
<dbReference type="PANTHER" id="PTHR30598">
    <property type="entry name" value="NITRATE REDUCTASE PRIVATE CHAPERONE, REDOX ENZYME MATURATION PROTEIN REMP FAMILY"/>
    <property type="match status" value="1"/>
</dbReference>
<keyword evidence="8 14" id="KW-1133">Transmembrane helix</keyword>
<dbReference type="PANTHER" id="PTHR30598:SF3">
    <property type="entry name" value="RESPIRATORY NITRATE REDUCTASE 1 GAMMA CHAIN"/>
    <property type="match status" value="1"/>
</dbReference>
<dbReference type="GO" id="GO:0005886">
    <property type="term" value="C:plasma membrane"/>
    <property type="evidence" value="ECO:0007669"/>
    <property type="project" value="UniProtKB-SubCell"/>
</dbReference>
<keyword evidence="12 14" id="KW-0472">Membrane</keyword>
<dbReference type="Gene3D" id="1.20.950.20">
    <property type="entry name" value="Transmembrane di-heme cytochromes, Chain C"/>
    <property type="match status" value="1"/>
</dbReference>
<dbReference type="SUPFAM" id="SSF103501">
    <property type="entry name" value="Respiratory nitrate reductase 1 gamma chain"/>
    <property type="match status" value="1"/>
</dbReference>
<evidence type="ECO:0000256" key="5">
    <source>
        <dbReference type="ARBA" id="ARBA00022692"/>
    </source>
</evidence>
<feature type="transmembrane region" description="Helical" evidence="14">
    <location>
        <begin position="47"/>
        <end position="71"/>
    </location>
</feature>
<dbReference type="RefSeq" id="WP_121128897.1">
    <property type="nucleotide sequence ID" value="NZ_JBHUFK010000001.1"/>
</dbReference>
<gene>
    <name evidence="16" type="primary">narI</name>
    <name evidence="16" type="ORF">D8M05_04040</name>
</gene>
<evidence type="ECO:0000256" key="13">
    <source>
        <dbReference type="PIRSR" id="PIRSR603816-1"/>
    </source>
</evidence>
<accession>A0A494Z5I4</accession>
<evidence type="ECO:0000313" key="17">
    <source>
        <dbReference type="Proteomes" id="UP000281813"/>
    </source>
</evidence>
<reference evidence="16 17" key="1">
    <citation type="journal article" date="2015" name="Antonie Van Leeuwenhoek">
        <title>Oceanobacillus bengalensis sp. nov., a bacterium isolated from seawater of the Bay of Bengal.</title>
        <authorList>
            <person name="Yongchang O."/>
            <person name="Xiang W."/>
            <person name="Wang G."/>
        </authorList>
    </citation>
    <scope>NUCLEOTIDE SEQUENCE [LARGE SCALE GENOMIC DNA]</scope>
    <source>
        <strain evidence="16 17">MCCC 1K00260</strain>
    </source>
</reference>
<dbReference type="InterPro" id="IPR003816">
    <property type="entry name" value="Nitrate_red_gam"/>
</dbReference>
<keyword evidence="6" id="KW-0479">Metal-binding</keyword>
<evidence type="ECO:0000256" key="6">
    <source>
        <dbReference type="ARBA" id="ARBA00022723"/>
    </source>
</evidence>
<dbReference type="GO" id="GO:0020037">
    <property type="term" value="F:heme binding"/>
    <property type="evidence" value="ECO:0007669"/>
    <property type="project" value="TreeGrafter"/>
</dbReference>
<keyword evidence="7" id="KW-0249">Electron transport</keyword>
<dbReference type="FunFam" id="1.20.950.20:FF:000001">
    <property type="entry name" value="Respiratory nitrate reductase subunit gamma"/>
    <property type="match status" value="1"/>
</dbReference>
<dbReference type="EC" id="1.7.99.4" evidence="16"/>
<feature type="transmembrane region" description="Helical" evidence="14">
    <location>
        <begin position="83"/>
        <end position="108"/>
    </location>
</feature>
<keyword evidence="2" id="KW-0813">Transport</keyword>
<dbReference type="EMBL" id="RBZO01000004">
    <property type="protein sequence ID" value="RKQ17576.1"/>
    <property type="molecule type" value="Genomic_DNA"/>
</dbReference>
<feature type="binding site" description="axial binding residue" evidence="13">
    <location>
        <position position="53"/>
    </location>
    <ligand>
        <name>heme b</name>
        <dbReference type="ChEBI" id="CHEBI:60344"/>
        <label>1</label>
    </ligand>
    <ligandPart>
        <name>Fe</name>
        <dbReference type="ChEBI" id="CHEBI:18248"/>
    </ligandPart>
</feature>
<dbReference type="InterPro" id="IPR036197">
    <property type="entry name" value="NarG-like_sf"/>
</dbReference>
<evidence type="ECO:0000259" key="15">
    <source>
        <dbReference type="Pfam" id="PF02665"/>
    </source>
</evidence>
<dbReference type="Proteomes" id="UP000281813">
    <property type="component" value="Unassembled WGS sequence"/>
</dbReference>
<dbReference type="OrthoDB" id="9788113at2"/>
<evidence type="ECO:0000256" key="8">
    <source>
        <dbReference type="ARBA" id="ARBA00022989"/>
    </source>
</evidence>
<keyword evidence="9 16" id="KW-0560">Oxidoreductase</keyword>
<comment type="caution">
    <text evidence="16">The sequence shown here is derived from an EMBL/GenBank/DDBJ whole genome shotgun (WGS) entry which is preliminary data.</text>
</comment>
<evidence type="ECO:0000256" key="4">
    <source>
        <dbReference type="ARBA" id="ARBA00022617"/>
    </source>
</evidence>